<dbReference type="PANTHER" id="PTHR10885">
    <property type="entry name" value="ISOPENTENYL-DIPHOSPHATE DELTA-ISOMERASE"/>
    <property type="match status" value="1"/>
</dbReference>
<keyword evidence="3 6" id="KW-0479">Metal-binding</keyword>
<dbReference type="Pfam" id="PF00293">
    <property type="entry name" value="NUDIX"/>
    <property type="match status" value="1"/>
</dbReference>
<keyword evidence="4" id="KW-0378">Hydrolase</keyword>
<dbReference type="STRING" id="1178482.AR456_16245"/>
<protein>
    <recommendedName>
        <fullName evidence="7">Nudix hydrolase domain-containing protein</fullName>
    </recommendedName>
</protein>
<evidence type="ECO:0000256" key="2">
    <source>
        <dbReference type="ARBA" id="ARBA00005582"/>
    </source>
</evidence>
<dbReference type="Gene3D" id="3.90.79.10">
    <property type="entry name" value="Nucleoside Triphosphate Pyrophosphohydrolase"/>
    <property type="match status" value="1"/>
</dbReference>
<sequence length="184" mass="20255">MSIDSSMPAAAQDAAVAPVIARERIQVVDSRNRPCGSAWRTQMRRMGFWHRATYIVVRNSRNQLCVQRRTLTKEVFAGGIDLAAGGVVAAGEAVNQSARRELAEELGIRGEPLIHTLDFTYCEDGHHIFGSVFTVSFDGPLILQPEEVAEAWWMDLDEALALETVTPDTRLAVSLLRDSECAGK</sequence>
<dbReference type="PANTHER" id="PTHR10885:SF0">
    <property type="entry name" value="ISOPENTENYL-DIPHOSPHATE DELTA-ISOMERASE"/>
    <property type="match status" value="1"/>
</dbReference>
<evidence type="ECO:0000256" key="1">
    <source>
        <dbReference type="ARBA" id="ARBA00001946"/>
    </source>
</evidence>
<dbReference type="RefSeq" id="WP_021818280.1">
    <property type="nucleotide sequence ID" value="NZ_AVBC01000019.1"/>
</dbReference>
<evidence type="ECO:0000256" key="3">
    <source>
        <dbReference type="ARBA" id="ARBA00022723"/>
    </source>
</evidence>
<evidence type="ECO:0000313" key="8">
    <source>
        <dbReference type="EMBL" id="ERL52447.1"/>
    </source>
</evidence>
<evidence type="ECO:0000256" key="6">
    <source>
        <dbReference type="PIRSR" id="PIRSR017340-1"/>
    </source>
</evidence>
<accession>W1NA63</accession>
<comment type="similarity">
    <text evidence="2">Belongs to the Nudix hydrolase family.</text>
</comment>
<dbReference type="Proteomes" id="UP000019113">
    <property type="component" value="Unassembled WGS sequence"/>
</dbReference>
<dbReference type="PROSITE" id="PS51462">
    <property type="entry name" value="NUDIX"/>
    <property type="match status" value="1"/>
</dbReference>
<evidence type="ECO:0000256" key="5">
    <source>
        <dbReference type="ARBA" id="ARBA00022842"/>
    </source>
</evidence>
<dbReference type="eggNOG" id="COG1443">
    <property type="taxonomic scope" value="Bacteria"/>
</dbReference>
<feature type="domain" description="Nudix hydrolase" evidence="7">
    <location>
        <begin position="48"/>
        <end position="177"/>
    </location>
</feature>
<comment type="cofactor">
    <cofactor evidence="1">
        <name>Mg(2+)</name>
        <dbReference type="ChEBI" id="CHEBI:18420"/>
    </cofactor>
</comment>
<feature type="binding site" evidence="6">
    <location>
        <position position="101"/>
    </location>
    <ligand>
        <name>Mg(2+)</name>
        <dbReference type="ChEBI" id="CHEBI:18420"/>
    </ligand>
</feature>
<dbReference type="PIRSF" id="PIRSF017340">
    <property type="entry name" value="Nudix_hydro"/>
    <property type="match status" value="1"/>
</dbReference>
<dbReference type="SUPFAM" id="SSF55811">
    <property type="entry name" value="Nudix"/>
    <property type="match status" value="1"/>
</dbReference>
<keyword evidence="5 6" id="KW-0460">Magnesium</keyword>
<dbReference type="CDD" id="cd04697">
    <property type="entry name" value="NUDIX_Hydrolase"/>
    <property type="match status" value="1"/>
</dbReference>
<keyword evidence="9" id="KW-1185">Reference proteome</keyword>
<dbReference type="GO" id="GO:0046872">
    <property type="term" value="F:metal ion binding"/>
    <property type="evidence" value="ECO:0007669"/>
    <property type="project" value="UniProtKB-KW"/>
</dbReference>
<organism evidence="8 9">
    <name type="scientific">Halomonas huangheensis</name>
    <dbReference type="NCBI Taxonomy" id="1178482"/>
    <lineage>
        <taxon>Bacteria</taxon>
        <taxon>Pseudomonadati</taxon>
        <taxon>Pseudomonadota</taxon>
        <taxon>Gammaproteobacteria</taxon>
        <taxon>Oceanospirillales</taxon>
        <taxon>Halomonadaceae</taxon>
        <taxon>Halomonas</taxon>
    </lineage>
</organism>
<name>W1NA63_9GAMM</name>
<evidence type="ECO:0000256" key="4">
    <source>
        <dbReference type="ARBA" id="ARBA00022801"/>
    </source>
</evidence>
<comment type="caution">
    <text evidence="8">The sequence shown here is derived from an EMBL/GenBank/DDBJ whole genome shotgun (WGS) entry which is preliminary data.</text>
</comment>
<evidence type="ECO:0000313" key="9">
    <source>
        <dbReference type="Proteomes" id="UP000019113"/>
    </source>
</evidence>
<dbReference type="PATRIC" id="fig|1178482.3.peg.1320"/>
<gene>
    <name evidence="8" type="ORF">BJB45_10805</name>
</gene>
<dbReference type="InterPro" id="IPR000086">
    <property type="entry name" value="NUDIX_hydrolase_dom"/>
</dbReference>
<dbReference type="EMBL" id="AVBC01000019">
    <property type="protein sequence ID" value="ERL52447.1"/>
    <property type="molecule type" value="Genomic_DNA"/>
</dbReference>
<reference evidence="8 9" key="1">
    <citation type="submission" date="2013-08" db="EMBL/GenBank/DDBJ databases">
        <title>draft genome of Halomonas huanghegensis, strain BJGMM-B45T.</title>
        <authorList>
            <person name="Miao C."/>
            <person name="Wan Y."/>
            <person name="Jin W."/>
        </authorList>
    </citation>
    <scope>NUCLEOTIDE SEQUENCE [LARGE SCALE GENOMIC DNA]</scope>
    <source>
        <strain evidence="8 9">BJGMM-B45</strain>
    </source>
</reference>
<proteinExistence type="inferred from homology"/>
<dbReference type="InterPro" id="IPR024195">
    <property type="entry name" value="NUDIX_hydrolase_YfcD_pred"/>
</dbReference>
<dbReference type="InterPro" id="IPR015797">
    <property type="entry name" value="NUDIX_hydrolase-like_dom_sf"/>
</dbReference>
<dbReference type="GO" id="GO:0016817">
    <property type="term" value="F:hydrolase activity, acting on acid anhydrides"/>
    <property type="evidence" value="ECO:0007669"/>
    <property type="project" value="InterPro"/>
</dbReference>
<dbReference type="KEGG" id="hhu:AR456_16245"/>
<dbReference type="AlphaFoldDB" id="W1NA63"/>
<evidence type="ECO:0000259" key="7">
    <source>
        <dbReference type="PROSITE" id="PS51462"/>
    </source>
</evidence>
<feature type="binding site" evidence="6">
    <location>
        <position position="105"/>
    </location>
    <ligand>
        <name>Mg(2+)</name>
        <dbReference type="ChEBI" id="CHEBI:18420"/>
    </ligand>
</feature>